<keyword evidence="3" id="KW-1185">Reference proteome</keyword>
<proteinExistence type="predicted"/>
<dbReference type="Proteomes" id="UP001059597">
    <property type="component" value="Chromosome"/>
</dbReference>
<feature type="region of interest" description="Disordered" evidence="1">
    <location>
        <begin position="1"/>
        <end position="54"/>
    </location>
</feature>
<gene>
    <name evidence="2" type="ORF">HEK616_01210</name>
</gene>
<name>A0ABM7ZKU8_STRNI</name>
<evidence type="ECO:0000256" key="1">
    <source>
        <dbReference type="SAM" id="MobiDB-lite"/>
    </source>
</evidence>
<feature type="compositionally biased region" description="Polar residues" evidence="1">
    <location>
        <begin position="1"/>
        <end position="11"/>
    </location>
</feature>
<feature type="compositionally biased region" description="Basic and acidic residues" evidence="1">
    <location>
        <begin position="29"/>
        <end position="42"/>
    </location>
</feature>
<dbReference type="EMBL" id="AP026073">
    <property type="protein sequence ID" value="BDM66634.1"/>
    <property type="molecule type" value="Genomic_DNA"/>
</dbReference>
<organism evidence="2 3">
    <name type="scientific">Streptomyces nigrescens</name>
    <dbReference type="NCBI Taxonomy" id="1920"/>
    <lineage>
        <taxon>Bacteria</taxon>
        <taxon>Bacillati</taxon>
        <taxon>Actinomycetota</taxon>
        <taxon>Actinomycetes</taxon>
        <taxon>Kitasatosporales</taxon>
        <taxon>Streptomycetaceae</taxon>
        <taxon>Streptomyces</taxon>
    </lineage>
</organism>
<evidence type="ECO:0000313" key="2">
    <source>
        <dbReference type="EMBL" id="BDM66634.1"/>
    </source>
</evidence>
<reference evidence="2" key="1">
    <citation type="submission" date="2022-06" db="EMBL/GenBank/DDBJ databases">
        <title>Complete genome sequence of Streptomyces nigrescens HEK616.</title>
        <authorList>
            <person name="Asamizu S."/>
            <person name="Onaka H."/>
        </authorList>
    </citation>
    <scope>NUCLEOTIDE SEQUENCE</scope>
    <source>
        <strain evidence="2">HEK616</strain>
    </source>
</reference>
<protein>
    <submittedName>
        <fullName evidence="2">Uncharacterized protein</fullName>
    </submittedName>
</protein>
<sequence length="104" mass="10640">MATAYGSSAESTSREHAAAQDGGEDEEQRDGGGHERAADGRRCPGPPGCRRRPGCVVRPGSVVRLSCVVRLGPGRGGGRVGWGGVRGLGHEAHAKQAWGGSPVL</sequence>
<evidence type="ECO:0000313" key="3">
    <source>
        <dbReference type="Proteomes" id="UP001059597"/>
    </source>
</evidence>
<accession>A0ABM7ZKU8</accession>